<dbReference type="KEGG" id="pob:LPB03_02485"/>
<dbReference type="SUPFAM" id="SSF52091">
    <property type="entry name" value="SpoIIaa-like"/>
    <property type="match status" value="1"/>
</dbReference>
<protein>
    <recommendedName>
        <fullName evidence="1">STAS domain-containing protein</fullName>
    </recommendedName>
</protein>
<dbReference type="Proteomes" id="UP000092584">
    <property type="component" value="Unassembled WGS sequence"/>
</dbReference>
<evidence type="ECO:0000259" key="1">
    <source>
        <dbReference type="PROSITE" id="PS50801"/>
    </source>
</evidence>
<dbReference type="STRING" id="1774273.LPB03_02485"/>
<gene>
    <name evidence="2" type="ORF">LPB3_02595</name>
</gene>
<evidence type="ECO:0000313" key="2">
    <source>
        <dbReference type="EMBL" id="OBY65897.1"/>
    </source>
</evidence>
<dbReference type="PROSITE" id="PS50801">
    <property type="entry name" value="STAS"/>
    <property type="match status" value="1"/>
</dbReference>
<dbReference type="InterPro" id="IPR036513">
    <property type="entry name" value="STAS_dom_sf"/>
</dbReference>
<keyword evidence="3" id="KW-1185">Reference proteome</keyword>
<organism evidence="2 3">
    <name type="scientific">Polaribacter vadi</name>
    <dbReference type="NCBI Taxonomy" id="1774273"/>
    <lineage>
        <taxon>Bacteria</taxon>
        <taxon>Pseudomonadati</taxon>
        <taxon>Bacteroidota</taxon>
        <taxon>Flavobacteriia</taxon>
        <taxon>Flavobacteriales</taxon>
        <taxon>Flavobacteriaceae</taxon>
    </lineage>
</organism>
<name>A0A1B8U1Y8_9FLAO</name>
<proteinExistence type="predicted"/>
<comment type="caution">
    <text evidence="2">The sequence shown here is derived from an EMBL/GenBank/DDBJ whole genome shotgun (WGS) entry which is preliminary data.</text>
</comment>
<dbReference type="EMBL" id="LSFM01000013">
    <property type="protein sequence ID" value="OBY65897.1"/>
    <property type="molecule type" value="Genomic_DNA"/>
</dbReference>
<dbReference type="InterPro" id="IPR002645">
    <property type="entry name" value="STAS_dom"/>
</dbReference>
<dbReference type="OrthoDB" id="1163458at2"/>
<dbReference type="Pfam" id="PF01740">
    <property type="entry name" value="STAS"/>
    <property type="match status" value="1"/>
</dbReference>
<accession>A0A1B8U1Y8</accession>
<dbReference type="RefSeq" id="WP_065318039.1">
    <property type="nucleotide sequence ID" value="NZ_CP017477.1"/>
</dbReference>
<evidence type="ECO:0000313" key="3">
    <source>
        <dbReference type="Proteomes" id="UP000092584"/>
    </source>
</evidence>
<sequence length="92" mass="10485">MPLKISKNKSVYHLKGKVNAPDVETFLTYFTEKIDKKKKITLNIEEAEEIDKNGLNAIQQLMILATSKEKNFSIVGGGCKEIYDHIFINQLN</sequence>
<reference evidence="3" key="1">
    <citation type="submission" date="2016-02" db="EMBL/GenBank/DDBJ databases">
        <authorList>
            <person name="Shin S.-K."/>
            <person name="Yi H."/>
            <person name="Kim E."/>
        </authorList>
    </citation>
    <scope>NUCLEOTIDE SEQUENCE [LARGE SCALE GENOMIC DNA]</scope>
    <source>
        <strain evidence="3">LPB0003</strain>
    </source>
</reference>
<dbReference type="AlphaFoldDB" id="A0A1B8U1Y8"/>
<feature type="domain" description="STAS" evidence="1">
    <location>
        <begin position="1"/>
        <end position="62"/>
    </location>
</feature>